<protein>
    <submittedName>
        <fullName evidence="2">Uncharacterized protein</fullName>
    </submittedName>
</protein>
<keyword evidence="1" id="KW-0472">Membrane</keyword>
<dbReference type="RefSeq" id="WP_066331021.1">
    <property type="nucleotide sequence ID" value="NZ_LWSG01000012.1"/>
</dbReference>
<accession>A0A179SYJ3</accession>
<keyword evidence="3" id="KW-1185">Reference proteome</keyword>
<organism evidence="2 3">
    <name type="scientific">Metabacillus litoralis</name>
    <dbReference type="NCBI Taxonomy" id="152268"/>
    <lineage>
        <taxon>Bacteria</taxon>
        <taxon>Bacillati</taxon>
        <taxon>Bacillota</taxon>
        <taxon>Bacilli</taxon>
        <taxon>Bacillales</taxon>
        <taxon>Bacillaceae</taxon>
        <taxon>Metabacillus</taxon>
    </lineage>
</organism>
<keyword evidence="1" id="KW-0812">Transmembrane</keyword>
<proteinExistence type="predicted"/>
<evidence type="ECO:0000313" key="3">
    <source>
        <dbReference type="Proteomes" id="UP000078534"/>
    </source>
</evidence>
<feature type="transmembrane region" description="Helical" evidence="1">
    <location>
        <begin position="6"/>
        <end position="28"/>
    </location>
</feature>
<reference evidence="3" key="1">
    <citation type="submission" date="2016-04" db="EMBL/GenBank/DDBJ databases">
        <authorList>
            <person name="Lyu Z."/>
            <person name="Lyu W."/>
        </authorList>
    </citation>
    <scope>NUCLEOTIDE SEQUENCE [LARGE SCALE GENOMIC DNA]</scope>
    <source>
        <strain evidence="3">C44</strain>
    </source>
</reference>
<dbReference type="EMBL" id="LWSG01000012">
    <property type="protein sequence ID" value="OAS86695.1"/>
    <property type="molecule type" value="Genomic_DNA"/>
</dbReference>
<gene>
    <name evidence="2" type="ORF">A6K24_04075</name>
</gene>
<sequence>MLKYSIFFLFISFIFLVFNGSALGFIFYQERLGDLFGIILFCGTSLLGALCASIALEKKSSYYSNLFFYGHLVVTFFPIYYWGISRLLLTIH</sequence>
<feature type="transmembrane region" description="Helical" evidence="1">
    <location>
        <begin position="68"/>
        <end position="89"/>
    </location>
</feature>
<keyword evidence="1" id="KW-1133">Transmembrane helix</keyword>
<evidence type="ECO:0000313" key="2">
    <source>
        <dbReference type="EMBL" id="OAS86695.1"/>
    </source>
</evidence>
<evidence type="ECO:0000256" key="1">
    <source>
        <dbReference type="SAM" id="Phobius"/>
    </source>
</evidence>
<dbReference type="AlphaFoldDB" id="A0A179SYJ3"/>
<dbReference type="Proteomes" id="UP000078534">
    <property type="component" value="Unassembled WGS sequence"/>
</dbReference>
<comment type="caution">
    <text evidence="2">The sequence shown here is derived from an EMBL/GenBank/DDBJ whole genome shotgun (WGS) entry which is preliminary data.</text>
</comment>
<name>A0A179SYJ3_9BACI</name>
<dbReference type="STRING" id="152268.A6K24_04075"/>
<dbReference type="OrthoDB" id="2889168at2"/>
<feature type="transmembrane region" description="Helical" evidence="1">
    <location>
        <begin position="35"/>
        <end position="56"/>
    </location>
</feature>